<dbReference type="Proteomes" id="UP000541352">
    <property type="component" value="Unassembled WGS sequence"/>
</dbReference>
<proteinExistence type="predicted"/>
<evidence type="ECO:0000313" key="2">
    <source>
        <dbReference type="Proteomes" id="UP000541352"/>
    </source>
</evidence>
<dbReference type="RefSeq" id="WP_028525031.1">
    <property type="nucleotide sequence ID" value="NZ_JACIBY010000006.1"/>
</dbReference>
<dbReference type="EMBL" id="JACIBY010000006">
    <property type="protein sequence ID" value="MBB3839373.1"/>
    <property type="molecule type" value="Genomic_DNA"/>
</dbReference>
<sequence>MKKSFEIKAKKELNSFIRAGKFYAKNETAKVLNLGESDPFASCYKIVVNNDVENKLVLQ</sequence>
<comment type="caution">
    <text evidence="1">The sequence shown here is derived from an EMBL/GenBank/DDBJ whole genome shotgun (WGS) entry which is preliminary data.</text>
</comment>
<name>A0A7W5ZL79_9BACT</name>
<organism evidence="1 2">
    <name type="scientific">Runella defluvii</name>
    <dbReference type="NCBI Taxonomy" id="370973"/>
    <lineage>
        <taxon>Bacteria</taxon>
        <taxon>Pseudomonadati</taxon>
        <taxon>Bacteroidota</taxon>
        <taxon>Cytophagia</taxon>
        <taxon>Cytophagales</taxon>
        <taxon>Spirosomataceae</taxon>
        <taxon>Runella</taxon>
    </lineage>
</organism>
<accession>A0A7W5ZL79</accession>
<dbReference type="AlphaFoldDB" id="A0A7W5ZL79"/>
<gene>
    <name evidence="1" type="ORF">FHS57_003379</name>
</gene>
<reference evidence="1 2" key="1">
    <citation type="submission" date="2020-08" db="EMBL/GenBank/DDBJ databases">
        <title>Genomic Encyclopedia of Type Strains, Phase IV (KMG-IV): sequencing the most valuable type-strain genomes for metagenomic binning, comparative biology and taxonomic classification.</title>
        <authorList>
            <person name="Goeker M."/>
        </authorList>
    </citation>
    <scope>NUCLEOTIDE SEQUENCE [LARGE SCALE GENOMIC DNA]</scope>
    <source>
        <strain evidence="1 2">DSM 17976</strain>
    </source>
</reference>
<evidence type="ECO:0000313" key="1">
    <source>
        <dbReference type="EMBL" id="MBB3839373.1"/>
    </source>
</evidence>
<protein>
    <submittedName>
        <fullName evidence="1">Uncharacterized protein</fullName>
    </submittedName>
</protein>
<keyword evidence="2" id="KW-1185">Reference proteome</keyword>